<sequence length="437" mass="53046">IRLQFYDTKQTLQIMNALFRAAAQRCGIDLENFKEPQLSDYKEYPPNIAKMYYNIEYEEYNTLLYIINRDIEVIKKEGLSEQELKCLNMPELNQYTKCRRSKIVQAFLGHLLSQQLMLSNEIQKYEHYEKLQSEREIKIQQVKEANKHVVKTREPDFAKVIEHYEEKFARTKAKILSDFERSEQKRQEELEERRQLAVARNQAHFIKSAQHKLQVREFAEIQQREHILETQSPKSPVIKYKSKFYRNYNHEENMQRFLLQTQTRLQKVQVKQHKTEQVRVQAPKTQKTQKTPKIETIENTRQIQKVREQFQKQLTEKHDEILDKLQKKEGLRQRFIEQQLSERKQEIAQKHQTLQSQTEMQTKRIQEILKQKEEQLEQLKQQQEAQKVDKVLISSQQLLTELTYWRKQMKTYQINSKQNKKCLQKIEYIMQELKERQ</sequence>
<dbReference type="EMBL" id="GDID01007109">
    <property type="protein sequence ID" value="JAP89497.1"/>
    <property type="molecule type" value="Transcribed_RNA"/>
</dbReference>
<gene>
    <name evidence="2" type="ORF">TPC1_31008</name>
</gene>
<feature type="non-terminal residue" evidence="2">
    <location>
        <position position="1"/>
    </location>
</feature>
<evidence type="ECO:0000313" key="2">
    <source>
        <dbReference type="EMBL" id="JAP89497.1"/>
    </source>
</evidence>
<protein>
    <submittedName>
        <fullName evidence="2">Uncharacterized protein</fullName>
    </submittedName>
</protein>
<feature type="coiled-coil region" evidence="1">
    <location>
        <begin position="337"/>
        <end position="389"/>
    </location>
</feature>
<reference evidence="2" key="1">
    <citation type="submission" date="2015-07" db="EMBL/GenBank/DDBJ databases">
        <title>Adaptation to a free-living lifestyle via gene acquisitions in the diplomonad Trepomonas sp. PC1.</title>
        <authorList>
            <person name="Xu F."/>
            <person name="Jerlstrom-Hultqvist J."/>
            <person name="Kolisko M."/>
            <person name="Simpson A.G.B."/>
            <person name="Roger A.J."/>
            <person name="Svard S.G."/>
            <person name="Andersson J.O."/>
        </authorList>
    </citation>
    <scope>NUCLEOTIDE SEQUENCE</scope>
    <source>
        <strain evidence="2">PC1</strain>
    </source>
</reference>
<feature type="non-terminal residue" evidence="2">
    <location>
        <position position="437"/>
    </location>
</feature>
<proteinExistence type="predicted"/>
<organism evidence="2">
    <name type="scientific">Trepomonas sp. PC1</name>
    <dbReference type="NCBI Taxonomy" id="1076344"/>
    <lineage>
        <taxon>Eukaryota</taxon>
        <taxon>Metamonada</taxon>
        <taxon>Diplomonadida</taxon>
        <taxon>Hexamitidae</taxon>
        <taxon>Hexamitinae</taxon>
        <taxon>Trepomonas</taxon>
    </lineage>
</organism>
<dbReference type="AlphaFoldDB" id="A0A146JYB4"/>
<keyword evidence="1" id="KW-0175">Coiled coil</keyword>
<accession>A0A146JYB4</accession>
<evidence type="ECO:0000256" key="1">
    <source>
        <dbReference type="SAM" id="Coils"/>
    </source>
</evidence>
<name>A0A146JYB4_9EUKA</name>